<evidence type="ECO:0000313" key="1">
    <source>
        <dbReference type="EMBL" id="EHK96473.1"/>
    </source>
</evidence>
<protein>
    <submittedName>
        <fullName evidence="1">Uncharacterized protein</fullName>
    </submittedName>
</protein>
<dbReference type="AlphaFoldDB" id="H0EYA3"/>
<keyword evidence="2" id="KW-1185">Reference proteome</keyword>
<gene>
    <name evidence="1" type="ORF">M7I_7802</name>
</gene>
<organism evidence="1 2">
    <name type="scientific">Glarea lozoyensis (strain ATCC 74030 / MF5533)</name>
    <dbReference type="NCBI Taxonomy" id="1104152"/>
    <lineage>
        <taxon>Eukaryota</taxon>
        <taxon>Fungi</taxon>
        <taxon>Dikarya</taxon>
        <taxon>Ascomycota</taxon>
        <taxon>Pezizomycotina</taxon>
        <taxon>Leotiomycetes</taxon>
        <taxon>Helotiales</taxon>
        <taxon>Helotiaceae</taxon>
        <taxon>Glarea</taxon>
    </lineage>
</organism>
<sequence length="36" mass="3799">MSTTLSAAMSPVTMMLPLGSLKFSVQCWVASSNCFA</sequence>
<dbReference type="EMBL" id="AGUE01000248">
    <property type="protein sequence ID" value="EHK96473.1"/>
    <property type="molecule type" value="Genomic_DNA"/>
</dbReference>
<dbReference type="InParanoid" id="H0EYA3"/>
<proteinExistence type="predicted"/>
<reference evidence="1 2" key="1">
    <citation type="journal article" date="2012" name="Eukaryot. Cell">
        <title>Genome sequence of the fungus Glarea lozoyensis: the first genome sequence of a species from the Helotiaceae family.</title>
        <authorList>
            <person name="Youssar L."/>
            <person name="Gruening B.A."/>
            <person name="Erxleben A."/>
            <person name="Guenther S."/>
            <person name="Huettel W."/>
        </authorList>
    </citation>
    <scope>NUCLEOTIDE SEQUENCE [LARGE SCALE GENOMIC DNA]</scope>
    <source>
        <strain evidence="2">ATCC 74030 / MF5533</strain>
    </source>
</reference>
<dbReference type="Proteomes" id="UP000005446">
    <property type="component" value="Unassembled WGS sequence"/>
</dbReference>
<evidence type="ECO:0000313" key="2">
    <source>
        <dbReference type="Proteomes" id="UP000005446"/>
    </source>
</evidence>
<dbReference type="HOGENOM" id="CLU_3359823_0_0_1"/>
<comment type="caution">
    <text evidence="1">The sequence shown here is derived from an EMBL/GenBank/DDBJ whole genome shotgun (WGS) entry which is preliminary data.</text>
</comment>
<name>H0EYA3_GLAL7</name>
<accession>H0EYA3</accession>